<organism evidence="1">
    <name type="scientific">Desertifilum tharense IPPAS B-1220</name>
    <dbReference type="NCBI Taxonomy" id="1781255"/>
    <lineage>
        <taxon>Bacteria</taxon>
        <taxon>Bacillati</taxon>
        <taxon>Cyanobacteriota</taxon>
        <taxon>Cyanophyceae</taxon>
        <taxon>Desertifilales</taxon>
        <taxon>Desertifilaceae</taxon>
        <taxon>Desertifilum</taxon>
    </lineage>
</organism>
<sequence>MNDHTYSTQPHFPDNEYFKRLVFHFRELNNDMVALTRDAEKLATIAPNSPQAFWDLRSGINDLMIGIEHDIFHHLSEAIELAHQITKKKSLSELLEKITLLEAEFNPENSSLLSDKQAENPRRLIIGLQNLTLDIRRVLKKINCTPWDKQGVNQDSEQLESCLKQLTEILVDRALPCARNLYLQAFQLYQITDEFSAIEES</sequence>
<dbReference type="EMBL" id="MJGC01000079">
    <property type="protein sequence ID" value="OEJ73745.1"/>
    <property type="molecule type" value="Genomic_DNA"/>
</dbReference>
<proteinExistence type="predicted"/>
<dbReference type="STRING" id="1781255.BH720_18105"/>
<protein>
    <submittedName>
        <fullName evidence="1">Uncharacterized protein</fullName>
    </submittedName>
</protein>
<dbReference type="OrthoDB" id="9964399at2"/>
<evidence type="ECO:0000313" key="1">
    <source>
        <dbReference type="EMBL" id="OEJ73745.1"/>
    </source>
</evidence>
<comment type="caution">
    <text evidence="1">The sequence shown here is derived from an EMBL/GenBank/DDBJ whole genome shotgun (WGS) entry which is preliminary data.</text>
</comment>
<dbReference type="RefSeq" id="WP_069968631.1">
    <property type="nucleotide sequence ID" value="NZ_CM124774.1"/>
</dbReference>
<gene>
    <name evidence="1" type="ORF">BH720_18105</name>
</gene>
<reference evidence="1" key="1">
    <citation type="submission" date="2016-09" db="EMBL/GenBank/DDBJ databases">
        <title>Draft genome of thermotolerant cyanobacterium Desertifilum sp. strain IPPAS B-1220.</title>
        <authorList>
            <person name="Sinetova M.A."/>
            <person name="Bolakhan K."/>
            <person name="Zayadan B.K."/>
            <person name="Mironov K.S."/>
            <person name="Ustinova V."/>
            <person name="Kupriyanova E.V."/>
            <person name="Sidorov R.A."/>
            <person name="Skrypnik A.N."/>
            <person name="Gogoleva N.E."/>
            <person name="Gogolev Y.V."/>
            <person name="Los D.A."/>
        </authorList>
    </citation>
    <scope>NUCLEOTIDE SEQUENCE [LARGE SCALE GENOMIC DNA]</scope>
    <source>
        <strain evidence="1">IPPAS B-1220</strain>
    </source>
</reference>
<accession>A0A1E5QGD2</accession>
<name>A0A1E5QGD2_9CYAN</name>
<dbReference type="AlphaFoldDB" id="A0A1E5QGD2"/>